<feature type="region of interest" description="Disordered" evidence="1">
    <location>
        <begin position="28"/>
        <end position="52"/>
    </location>
</feature>
<reference evidence="2" key="1">
    <citation type="submission" date="2023-08" db="EMBL/GenBank/DDBJ databases">
        <authorList>
            <person name="Chen Y."/>
            <person name="Shah S."/>
            <person name="Dougan E. K."/>
            <person name="Thang M."/>
            <person name="Chan C."/>
        </authorList>
    </citation>
    <scope>NUCLEOTIDE SEQUENCE</scope>
</reference>
<accession>A0AA36II21</accession>
<gene>
    <name evidence="2" type="ORF">EVOR1521_LOCUS13252</name>
</gene>
<protein>
    <submittedName>
        <fullName evidence="2">Uncharacterized protein</fullName>
    </submittedName>
</protein>
<feature type="compositionally biased region" description="Low complexity" evidence="1">
    <location>
        <begin position="202"/>
        <end position="212"/>
    </location>
</feature>
<dbReference type="Proteomes" id="UP001178507">
    <property type="component" value="Unassembled WGS sequence"/>
</dbReference>
<sequence length="241" mass="26195">PGAPSPRIQTVASCQAYPTVRPTYTPKAEVAVTPPPPYSAVNPTPAMSSPAPMNSDLQQRLTALEQQVLELRKPMERQGELQRQVASLTQTVHRLSAVSCSQVRCSCPELKQILGLTLQELEKLSRRVNEAWDRSAASSIKQIQELQHLTACLPRGEPGAEDGRESEATCSPIIRPEEDEAQGSPWRRLSSDATCPGDMSQDLGDGAAGAADTTFGRTPLQNSASRHRRVGVLDFRGRFAK</sequence>
<comment type="caution">
    <text evidence="2">The sequence shown here is derived from an EMBL/GenBank/DDBJ whole genome shotgun (WGS) entry which is preliminary data.</text>
</comment>
<feature type="region of interest" description="Disordered" evidence="1">
    <location>
        <begin position="154"/>
        <end position="225"/>
    </location>
</feature>
<feature type="compositionally biased region" description="Polar residues" evidence="1">
    <location>
        <begin position="215"/>
        <end position="224"/>
    </location>
</feature>
<dbReference type="EMBL" id="CAUJNA010001462">
    <property type="protein sequence ID" value="CAJ1387117.1"/>
    <property type="molecule type" value="Genomic_DNA"/>
</dbReference>
<evidence type="ECO:0000313" key="3">
    <source>
        <dbReference type="Proteomes" id="UP001178507"/>
    </source>
</evidence>
<keyword evidence="3" id="KW-1185">Reference proteome</keyword>
<evidence type="ECO:0000256" key="1">
    <source>
        <dbReference type="SAM" id="MobiDB-lite"/>
    </source>
</evidence>
<feature type="non-terminal residue" evidence="2">
    <location>
        <position position="241"/>
    </location>
</feature>
<proteinExistence type="predicted"/>
<evidence type="ECO:0000313" key="2">
    <source>
        <dbReference type="EMBL" id="CAJ1387117.1"/>
    </source>
</evidence>
<feature type="compositionally biased region" description="Polar residues" evidence="1">
    <location>
        <begin position="41"/>
        <end position="52"/>
    </location>
</feature>
<organism evidence="2 3">
    <name type="scientific">Effrenium voratum</name>
    <dbReference type="NCBI Taxonomy" id="2562239"/>
    <lineage>
        <taxon>Eukaryota</taxon>
        <taxon>Sar</taxon>
        <taxon>Alveolata</taxon>
        <taxon>Dinophyceae</taxon>
        <taxon>Suessiales</taxon>
        <taxon>Symbiodiniaceae</taxon>
        <taxon>Effrenium</taxon>
    </lineage>
</organism>
<name>A0AA36II21_9DINO</name>
<dbReference type="AlphaFoldDB" id="A0AA36II21"/>